<protein>
    <submittedName>
        <fullName evidence="1">Uncharacterized protein</fullName>
    </submittedName>
</protein>
<name>A0A822L930_MICAE</name>
<dbReference type="EMBL" id="CAIH01000167">
    <property type="protein sequence ID" value="CCH92719.1"/>
    <property type="molecule type" value="Genomic_DNA"/>
</dbReference>
<gene>
    <name evidence="1" type="ORF">MICCA_2490004</name>
</gene>
<evidence type="ECO:0000313" key="2">
    <source>
        <dbReference type="Proteomes" id="UP000005806"/>
    </source>
</evidence>
<organism evidence="1 2">
    <name type="scientific">Microcystis aeruginosa PCC 9432</name>
    <dbReference type="NCBI Taxonomy" id="1160280"/>
    <lineage>
        <taxon>Bacteria</taxon>
        <taxon>Bacillati</taxon>
        <taxon>Cyanobacteriota</taxon>
        <taxon>Cyanophyceae</taxon>
        <taxon>Oscillatoriophycideae</taxon>
        <taxon>Chroococcales</taxon>
        <taxon>Microcystaceae</taxon>
        <taxon>Microcystis</taxon>
    </lineage>
</organism>
<dbReference type="AlphaFoldDB" id="A0A822L930"/>
<accession>A0A822L930</accession>
<comment type="caution">
    <text evidence="1">The sequence shown here is derived from an EMBL/GenBank/DDBJ whole genome shotgun (WGS) entry which is preliminary data.</text>
</comment>
<evidence type="ECO:0000313" key="1">
    <source>
        <dbReference type="EMBL" id="CCH92719.1"/>
    </source>
</evidence>
<proteinExistence type="predicted"/>
<dbReference type="Proteomes" id="UP000005806">
    <property type="component" value="Unassembled WGS sequence"/>
</dbReference>
<reference evidence="1 2" key="1">
    <citation type="submission" date="2012-04" db="EMBL/GenBank/DDBJ databases">
        <authorList>
            <person name="Genoscope - CEA"/>
        </authorList>
    </citation>
    <scope>NUCLEOTIDE SEQUENCE [LARGE SCALE GENOMIC DNA]</scope>
    <source>
        <strain evidence="1 2">9432</strain>
    </source>
</reference>
<sequence length="38" mass="4420">MTDKSLKIESVLNNPFFAIQVNQNSYEILTFGRFLLNN</sequence>